<dbReference type="SMART" id="SM00228">
    <property type="entry name" value="PDZ"/>
    <property type="match status" value="1"/>
</dbReference>
<dbReference type="Pfam" id="PF13180">
    <property type="entry name" value="PDZ_2"/>
    <property type="match status" value="1"/>
</dbReference>
<evidence type="ECO:0000256" key="8">
    <source>
        <dbReference type="ARBA" id="ARBA00022670"/>
    </source>
</evidence>
<dbReference type="InterPro" id="IPR001478">
    <property type="entry name" value="PDZ"/>
</dbReference>
<evidence type="ECO:0000313" key="28">
    <source>
        <dbReference type="Proteomes" id="UP000323129"/>
    </source>
</evidence>
<evidence type="ECO:0000256" key="4">
    <source>
        <dbReference type="ARBA" id="ARBA00011233"/>
    </source>
</evidence>
<evidence type="ECO:0000256" key="13">
    <source>
        <dbReference type="ARBA" id="ARBA00023136"/>
    </source>
</evidence>
<dbReference type="Pfam" id="PF13365">
    <property type="entry name" value="Trypsin_2"/>
    <property type="match status" value="1"/>
</dbReference>
<keyword evidence="12" id="KW-1133">Transmembrane helix</keyword>
<feature type="active site" description="Charge relay system" evidence="17">
    <location>
        <position position="130"/>
    </location>
</feature>
<feature type="domain" description="PDZ" evidence="18">
    <location>
        <begin position="255"/>
        <end position="322"/>
    </location>
</feature>
<dbReference type="InterPro" id="IPR036034">
    <property type="entry name" value="PDZ_sf"/>
</dbReference>
<reference evidence="24 29" key="7">
    <citation type="submission" date="2019-10" db="EMBL/GenBank/DDBJ databases">
        <authorList>
            <person name="Karimi E."/>
        </authorList>
    </citation>
    <scope>NUCLEOTIDE SEQUENCE [LARGE SCALE GENOMIC DNA]</scope>
    <source>
        <strain evidence="24">Aeromonas sp. 8C</strain>
    </source>
</reference>
<comment type="subcellular location">
    <subcellularLocation>
        <location evidence="2">Cell inner membrane</location>
        <topology evidence="2">Single-pass membrane protein</topology>
    </subcellularLocation>
</comment>
<dbReference type="Proteomes" id="UP000796104">
    <property type="component" value="Unassembled WGS sequence"/>
</dbReference>
<evidence type="ECO:0000256" key="11">
    <source>
        <dbReference type="ARBA" id="ARBA00022825"/>
    </source>
</evidence>
<dbReference type="RefSeq" id="WP_005336297.1">
    <property type="nucleotide sequence ID" value="NZ_AP022281.1"/>
</dbReference>
<comment type="similarity">
    <text evidence="3">Belongs to the peptidase S1C family.</text>
</comment>
<organism evidence="24 29">
    <name type="scientific">Aeromonas veronii</name>
    <dbReference type="NCBI Taxonomy" id="654"/>
    <lineage>
        <taxon>Bacteria</taxon>
        <taxon>Pseudomonadati</taxon>
        <taxon>Pseudomonadota</taxon>
        <taxon>Gammaproteobacteria</taxon>
        <taxon>Aeromonadales</taxon>
        <taxon>Aeromonadaceae</taxon>
        <taxon>Aeromonas</taxon>
    </lineage>
</organism>
<evidence type="ECO:0000256" key="7">
    <source>
        <dbReference type="ARBA" id="ARBA00022519"/>
    </source>
</evidence>
<reference evidence="20 26" key="3">
    <citation type="submission" date="2018-09" db="EMBL/GenBank/DDBJ databases">
        <title>Genome sequencing of Aeromonas veronii MS-17-88.</title>
        <authorList>
            <person name="Tekedar H.C."/>
            <person name="Arick M.A."/>
            <person name="Hsu C.-Y."/>
            <person name="Thrash A."/>
            <person name="Karsi A."/>
            <person name="Lawrence M.L."/>
            <person name="Abdelhamed H."/>
        </authorList>
    </citation>
    <scope>NUCLEOTIDE SEQUENCE [LARGE SCALE GENOMIC DNA]</scope>
    <source>
        <strain evidence="20 26">MS 17-88</strain>
    </source>
</reference>
<keyword evidence="13" id="KW-0472">Membrane</keyword>
<evidence type="ECO:0000256" key="10">
    <source>
        <dbReference type="ARBA" id="ARBA00022801"/>
    </source>
</evidence>
<dbReference type="EMBL" id="PDXJ01000019">
    <property type="protein sequence ID" value="TND52908.1"/>
    <property type="molecule type" value="Genomic_DNA"/>
</dbReference>
<feature type="active site" description="Charge relay system" evidence="17">
    <location>
        <position position="209"/>
    </location>
</feature>
<feature type="active site" description="Charge relay system" evidence="17">
    <location>
        <position position="100"/>
    </location>
</feature>
<dbReference type="Gene3D" id="2.40.10.10">
    <property type="entry name" value="Trypsin-like serine proteases"/>
    <property type="match status" value="2"/>
</dbReference>
<dbReference type="FunFam" id="2.40.10.10:FF:000009">
    <property type="entry name" value="Serine endoprotease DegS, periplasmic"/>
    <property type="match status" value="1"/>
</dbReference>
<accession>A0A318DAU3</accession>
<keyword evidence="28" id="KW-1185">Reference proteome</keyword>
<evidence type="ECO:0000313" key="24">
    <source>
        <dbReference type="EMBL" id="VXA88004.1"/>
    </source>
</evidence>
<evidence type="ECO:0000313" key="27">
    <source>
        <dbReference type="Proteomes" id="UP000309618"/>
    </source>
</evidence>
<dbReference type="GO" id="GO:0004252">
    <property type="term" value="F:serine-type endopeptidase activity"/>
    <property type="evidence" value="ECO:0007669"/>
    <property type="project" value="InterPro"/>
</dbReference>
<keyword evidence="10 24" id="KW-0378">Hydrolase</keyword>
<dbReference type="Gene3D" id="2.30.42.10">
    <property type="match status" value="1"/>
</dbReference>
<comment type="catalytic activity">
    <reaction evidence="1">
        <text>Acts on substrates that are at least partially unfolded. The cleavage site P1 residue is normally between a pair of hydrophobic residues, such as Val-|-Val.</text>
        <dbReference type="EC" id="3.4.21.107"/>
    </reaction>
</comment>
<dbReference type="PANTHER" id="PTHR43343">
    <property type="entry name" value="PEPTIDASE S12"/>
    <property type="match status" value="1"/>
</dbReference>
<dbReference type="InterPro" id="IPR043504">
    <property type="entry name" value="Peptidase_S1_PA_chymotrypsin"/>
</dbReference>
<dbReference type="InterPro" id="IPR011783">
    <property type="entry name" value="Pept_S1C_DegS"/>
</dbReference>
<evidence type="ECO:0000313" key="26">
    <source>
        <dbReference type="Proteomes" id="UP000281725"/>
    </source>
</evidence>
<dbReference type="InterPro" id="IPR001940">
    <property type="entry name" value="Peptidase_S1C"/>
</dbReference>
<evidence type="ECO:0000256" key="12">
    <source>
        <dbReference type="ARBA" id="ARBA00022989"/>
    </source>
</evidence>
<evidence type="ECO:0000313" key="20">
    <source>
        <dbReference type="EMBL" id="RKJ85569.1"/>
    </source>
</evidence>
<reference evidence="22" key="2">
    <citation type="submission" date="2017-10" db="EMBL/GenBank/DDBJ databases">
        <authorList>
            <person name="Colston S.M."/>
            <person name="Graf J."/>
        </authorList>
    </citation>
    <scope>NUCLEOTIDE SEQUENCE</scope>
    <source>
        <strain evidence="22">BAQ071013-135</strain>
    </source>
</reference>
<evidence type="ECO:0000256" key="6">
    <source>
        <dbReference type="ARBA" id="ARBA00022475"/>
    </source>
</evidence>
<evidence type="ECO:0000313" key="25">
    <source>
        <dbReference type="Proteomes" id="UP000267614"/>
    </source>
</evidence>
<dbReference type="FunFam" id="2.40.10.10:FF:000001">
    <property type="entry name" value="Periplasmic serine protease DegS"/>
    <property type="match status" value="1"/>
</dbReference>
<sequence>MKIPPLVSYLGKSVGFGLTVAALLLLLFPHFRGGAQLPGIITNARELSFSYAAHRAGPAVVNIYTRSFAPNQGNQGELRPQGLGSGVIMNQRGYVLTNYHVIADADQIIVALQDGRVFSAELVGTDQLTDLAVLYIESDNLPVIPQDPERLPEVGDVVLAIGNPYNVGQTITQGIISATGRTGLSSMGPDSNGRQDLLQTDAAINEGNSGGALVNGRGDLVGINTATYHLNGNQESYGISFAIPYRLAKRIMDELIANGRVIRGYLGISSVEINPIVARMMNLGDLRGLVVESLDPNGPAAKGGLQRGDVLLKINGEAISGVRSAMDKIVESRPGTKLTISVFRSGKPLEVVVTIEEDLRYQQRTASSSAASAS</sequence>
<dbReference type="GeneID" id="60845630"/>
<dbReference type="Proteomes" id="UP000323129">
    <property type="component" value="Unassembled WGS sequence"/>
</dbReference>
<keyword evidence="11" id="KW-0720">Serine protease</keyword>
<dbReference type="PANTHER" id="PTHR43343:SF3">
    <property type="entry name" value="PROTEASE DO-LIKE 8, CHLOROPLASTIC"/>
    <property type="match status" value="1"/>
</dbReference>
<evidence type="ECO:0000313" key="23">
    <source>
        <dbReference type="EMBL" id="TYD45092.1"/>
    </source>
</evidence>
<dbReference type="NCBIfam" id="TIGR02038">
    <property type="entry name" value="protease_degS"/>
    <property type="match status" value="1"/>
</dbReference>
<evidence type="ECO:0000256" key="9">
    <source>
        <dbReference type="ARBA" id="ARBA00022692"/>
    </source>
</evidence>
<keyword evidence="6" id="KW-1003">Cell membrane</keyword>
<dbReference type="Proteomes" id="UP000267614">
    <property type="component" value="Chromosome"/>
</dbReference>
<evidence type="ECO:0000259" key="18">
    <source>
        <dbReference type="PROSITE" id="PS50106"/>
    </source>
</evidence>
<dbReference type="InterPro" id="IPR009003">
    <property type="entry name" value="Peptidase_S1_PA"/>
</dbReference>
<reference evidence="21 27" key="6">
    <citation type="submission" date="2019-04" db="EMBL/GenBank/DDBJ databases">
        <title>Comparative genomics of Aeromonas veronii strains pathogenic to fish.</title>
        <authorList>
            <person name="Cascarano M.C."/>
            <person name="Smyrli M."/>
            <person name="Katharios P."/>
        </authorList>
    </citation>
    <scope>NUCLEOTIDE SEQUENCE [LARGE SCALE GENOMIC DNA]</scope>
    <source>
        <strain evidence="21 27">XU1</strain>
    </source>
</reference>
<evidence type="ECO:0000256" key="15">
    <source>
        <dbReference type="ARBA" id="ARBA00078529"/>
    </source>
</evidence>
<reference evidence="22" key="5">
    <citation type="journal article" date="2019" name="PLoS ONE">
        <title>Identification and characterization of putative Aeromonas spp. T3SS effectors.</title>
        <authorList>
            <person name="Rangel L.T."/>
            <person name="Marden J."/>
            <person name="Colston S."/>
            <person name="Setubal J.C."/>
            <person name="Graf J."/>
            <person name="Gogarten J.P."/>
        </authorList>
    </citation>
    <scope>NUCLEOTIDE SEQUENCE</scope>
    <source>
        <strain evidence="22">BAQ071013-135</strain>
    </source>
</reference>
<keyword evidence="8 24" id="KW-0645">Protease</keyword>
<dbReference type="NCBIfam" id="NF008147">
    <property type="entry name" value="PRK10898.1"/>
    <property type="match status" value="1"/>
</dbReference>
<evidence type="ECO:0000256" key="16">
    <source>
        <dbReference type="ARBA" id="ARBA00083871"/>
    </source>
</evidence>
<dbReference type="PROSITE" id="PS50106">
    <property type="entry name" value="PDZ"/>
    <property type="match status" value="1"/>
</dbReference>
<dbReference type="PRINTS" id="PR00834">
    <property type="entry name" value="PROTEASES2C"/>
</dbReference>
<keyword evidence="7" id="KW-0997">Cell inner membrane</keyword>
<accession>A0A0T6TL96</accession>
<dbReference type="EMBL" id="NQMC01000023">
    <property type="protein sequence ID" value="TYD45092.1"/>
    <property type="molecule type" value="Genomic_DNA"/>
</dbReference>
<dbReference type="SUPFAM" id="SSF50156">
    <property type="entry name" value="PDZ domain-like"/>
    <property type="match status" value="1"/>
</dbReference>
<dbReference type="EMBL" id="CABWLC010000018">
    <property type="protein sequence ID" value="VXA88004.1"/>
    <property type="molecule type" value="Genomic_DNA"/>
</dbReference>
<dbReference type="AlphaFoldDB" id="A0A653LB52"/>
<evidence type="ECO:0000313" key="19">
    <source>
        <dbReference type="EMBL" id="AYV35710.1"/>
    </source>
</evidence>
<protein>
    <recommendedName>
        <fullName evidence="14">Serine endoprotease DegS</fullName>
        <ecNumber evidence="5">3.4.21.107</ecNumber>
    </recommendedName>
    <alternativeName>
        <fullName evidence="16">Site-1 protease DegS</fullName>
    </alternativeName>
    <alternativeName>
        <fullName evidence="15">Site-1-type intramembrane protease</fullName>
    </alternativeName>
</protein>
<evidence type="ECO:0000256" key="17">
    <source>
        <dbReference type="PIRSR" id="PIRSR611783-1"/>
    </source>
</evidence>
<reference evidence="23 28" key="1">
    <citation type="submission" date="2017-08" db="EMBL/GenBank/DDBJ databases">
        <title>Aeromonas veronii bv sobria strain NS22 whole genome sequencing.</title>
        <authorList>
            <person name="Katharios P."/>
            <person name="Ha V.Q."/>
            <person name="Smyrli M."/>
        </authorList>
    </citation>
    <scope>NUCLEOTIDE SEQUENCE [LARGE SCALE GENOMIC DNA]</scope>
    <source>
        <strain evidence="23 28">NS22</strain>
    </source>
</reference>
<name>A0A653LB52_AERVE</name>
<dbReference type="Proteomes" id="UP000281725">
    <property type="component" value="Unassembled WGS sequence"/>
</dbReference>
<evidence type="ECO:0000313" key="21">
    <source>
        <dbReference type="EMBL" id="THJ45837.1"/>
    </source>
</evidence>
<accession>A0A653LB52</accession>
<dbReference type="EMBL" id="SSUX01000005">
    <property type="protein sequence ID" value="THJ45837.1"/>
    <property type="molecule type" value="Genomic_DNA"/>
</dbReference>
<dbReference type="SUPFAM" id="SSF50494">
    <property type="entry name" value="Trypsin-like serine proteases"/>
    <property type="match status" value="1"/>
</dbReference>
<dbReference type="EC" id="3.4.21.107" evidence="5"/>
<evidence type="ECO:0000256" key="14">
    <source>
        <dbReference type="ARBA" id="ARBA00071522"/>
    </source>
</evidence>
<gene>
    <name evidence="24" type="primary">degS</name>
    <name evidence="24" type="ORF">AERO8C_50474</name>
    <name evidence="22" type="ORF">CF123_13645</name>
    <name evidence="23" type="ORF">CJF24_09675</name>
    <name evidence="20" type="ORF">D6R50_20415</name>
    <name evidence="21" type="ORF">E8Q35_09175</name>
    <name evidence="19" type="ORF">EFI48_01970</name>
</gene>
<evidence type="ECO:0000256" key="2">
    <source>
        <dbReference type="ARBA" id="ARBA00004377"/>
    </source>
</evidence>
<evidence type="ECO:0000256" key="1">
    <source>
        <dbReference type="ARBA" id="ARBA00001772"/>
    </source>
</evidence>
<dbReference type="Proteomes" id="UP000309618">
    <property type="component" value="Unassembled WGS sequence"/>
</dbReference>
<evidence type="ECO:0000313" key="29">
    <source>
        <dbReference type="Proteomes" id="UP000439123"/>
    </source>
</evidence>
<dbReference type="KEGG" id="avo:AMS64_02895"/>
<dbReference type="GO" id="GO:0006508">
    <property type="term" value="P:proteolysis"/>
    <property type="evidence" value="ECO:0007669"/>
    <property type="project" value="UniProtKB-KW"/>
</dbReference>
<proteinExistence type="inferred from homology"/>
<dbReference type="Proteomes" id="UP000439123">
    <property type="component" value="Unassembled WGS sequence"/>
</dbReference>
<evidence type="ECO:0000313" key="22">
    <source>
        <dbReference type="EMBL" id="TND52908.1"/>
    </source>
</evidence>
<dbReference type="EMBL" id="CP033604">
    <property type="protein sequence ID" value="AYV35710.1"/>
    <property type="molecule type" value="Genomic_DNA"/>
</dbReference>
<dbReference type="EMBL" id="RAWX01000005">
    <property type="protein sequence ID" value="RKJ85569.1"/>
    <property type="molecule type" value="Genomic_DNA"/>
</dbReference>
<reference evidence="19 25" key="4">
    <citation type="submission" date="2018-11" db="EMBL/GenBank/DDBJ databases">
        <title>Complete genome sequence of multidrug-resistant Aeromonas veronii strain MS-18-37.</title>
        <authorList>
            <person name="Abdelhamed H."/>
            <person name="Lawrence M."/>
            <person name="Waldbieser G."/>
        </authorList>
    </citation>
    <scope>NUCLEOTIDE SEQUENCE [LARGE SCALE GENOMIC DNA]</scope>
    <source>
        <strain evidence="19 25">MS-18-37</strain>
    </source>
</reference>
<dbReference type="GO" id="GO:0005886">
    <property type="term" value="C:plasma membrane"/>
    <property type="evidence" value="ECO:0007669"/>
    <property type="project" value="UniProtKB-SubCell"/>
</dbReference>
<keyword evidence="9" id="KW-0812">Transmembrane</keyword>
<dbReference type="InterPro" id="IPR051201">
    <property type="entry name" value="Chloro_Bact_Ser_Proteases"/>
</dbReference>
<comment type="subunit">
    <text evidence="4">Homotrimer.</text>
</comment>
<evidence type="ECO:0000256" key="3">
    <source>
        <dbReference type="ARBA" id="ARBA00010541"/>
    </source>
</evidence>
<evidence type="ECO:0000256" key="5">
    <source>
        <dbReference type="ARBA" id="ARBA00013035"/>
    </source>
</evidence>